<name>A0A1E3L7X9_9BACL</name>
<accession>A0A1E3L7X9</accession>
<dbReference type="SMART" id="SM00731">
    <property type="entry name" value="SprT"/>
    <property type="match status" value="1"/>
</dbReference>
<keyword evidence="3" id="KW-1185">Reference proteome</keyword>
<dbReference type="NCBIfam" id="NF003339">
    <property type="entry name" value="PRK04351.1"/>
    <property type="match status" value="1"/>
</dbReference>
<dbReference type="Pfam" id="PF10263">
    <property type="entry name" value="SprT-like"/>
    <property type="match status" value="1"/>
</dbReference>
<evidence type="ECO:0000259" key="1">
    <source>
        <dbReference type="SMART" id="SM00731"/>
    </source>
</evidence>
<organism evidence="2 3">
    <name type="scientific">Paenibacillus nuruki</name>
    <dbReference type="NCBI Taxonomy" id="1886670"/>
    <lineage>
        <taxon>Bacteria</taxon>
        <taxon>Bacillati</taxon>
        <taxon>Bacillota</taxon>
        <taxon>Bacilli</taxon>
        <taxon>Bacillales</taxon>
        <taxon>Paenibacillaceae</taxon>
        <taxon>Paenibacillus</taxon>
    </lineage>
</organism>
<dbReference type="GO" id="GO:0006950">
    <property type="term" value="P:response to stress"/>
    <property type="evidence" value="ECO:0007669"/>
    <property type="project" value="UniProtKB-ARBA"/>
</dbReference>
<dbReference type="Pfam" id="PF17283">
    <property type="entry name" value="Zn_ribbon_SprT"/>
    <property type="match status" value="1"/>
</dbReference>
<reference evidence="2 3" key="1">
    <citation type="submission" date="2016-08" db="EMBL/GenBank/DDBJ databases">
        <title>Genome sequencing of Paenibacillus sp. TI45-13ar, isolated from Korean traditional nuruk.</title>
        <authorList>
            <person name="Kim S.-J."/>
        </authorList>
    </citation>
    <scope>NUCLEOTIDE SEQUENCE [LARGE SCALE GENOMIC DNA]</scope>
    <source>
        <strain evidence="2 3">TI45-13ar</strain>
    </source>
</reference>
<proteinExistence type="predicted"/>
<feature type="domain" description="SprT-like" evidence="1">
    <location>
        <begin position="6"/>
        <end position="154"/>
    </location>
</feature>
<dbReference type="InterPro" id="IPR006640">
    <property type="entry name" value="SprT-like_domain"/>
</dbReference>
<dbReference type="EMBL" id="MDER01000027">
    <property type="protein sequence ID" value="ODP29858.1"/>
    <property type="molecule type" value="Genomic_DNA"/>
</dbReference>
<gene>
    <name evidence="2" type="ORF">PTI45_00633</name>
</gene>
<dbReference type="STRING" id="1886670.PTI45_00633"/>
<dbReference type="InterPro" id="IPR035240">
    <property type="entry name" value="SprT_Zn_ribbon"/>
</dbReference>
<comment type="caution">
    <text evidence="2">The sequence shown here is derived from an EMBL/GenBank/DDBJ whole genome shotgun (WGS) entry which is preliminary data.</text>
</comment>
<dbReference type="PATRIC" id="fig|1886670.3.peg.650"/>
<dbReference type="Proteomes" id="UP000094578">
    <property type="component" value="Unassembled WGS sequence"/>
</dbReference>
<sequence length="163" mass="19777">MSMTNEELQTWVEQLSLEHFEWPFRHRAVFNARLRTTGGRYFLRSHHIEINPHQLEAFGIEEVERIIKHELCHYHLHIHGMGYRHRDAEFKYWLKRVGGSRYCQAPPAIEQQKRKELYRYKLLCTSCQTQYLRKRKMNPDKYRCGKCSGKLTLEQLDLPQESW</sequence>
<evidence type="ECO:0000313" key="2">
    <source>
        <dbReference type="EMBL" id="ODP29858.1"/>
    </source>
</evidence>
<protein>
    <submittedName>
        <fullName evidence="2">SprT-like protein</fullName>
    </submittedName>
</protein>
<evidence type="ECO:0000313" key="3">
    <source>
        <dbReference type="Proteomes" id="UP000094578"/>
    </source>
</evidence>
<dbReference type="AlphaFoldDB" id="A0A1E3L7X9"/>